<dbReference type="Proteomes" id="UP000433945">
    <property type="component" value="Unassembled WGS sequence"/>
</dbReference>
<dbReference type="AlphaFoldDB" id="A0A6N8HFV1"/>
<reference evidence="1 2" key="1">
    <citation type="submission" date="2019-12" db="EMBL/GenBank/DDBJ databases">
        <authorList>
            <person name="Sun J.-Q."/>
        </authorList>
    </citation>
    <scope>NUCLEOTIDE SEQUENCE [LARGE SCALE GENOMIC DNA]</scope>
    <source>
        <strain evidence="1 2">JCM 17928</strain>
    </source>
</reference>
<accession>A0A6N8HFV1</accession>
<dbReference type="OrthoDB" id="7833188at2"/>
<keyword evidence="2" id="KW-1185">Reference proteome</keyword>
<proteinExistence type="predicted"/>
<dbReference type="EMBL" id="WOWP01000053">
    <property type="protein sequence ID" value="MUV04604.1"/>
    <property type="molecule type" value="Genomic_DNA"/>
</dbReference>
<dbReference type="RefSeq" id="WP_157483883.1">
    <property type="nucleotide sequence ID" value="NZ_WOWP01000053.1"/>
</dbReference>
<name>A0A6N8HFV1_9FLAO</name>
<sequence>MKTFGVAETARLFKSDVDTVKKWVYYFQSYLSSFAKPGKGIARCFTFEDIRVFSYVYFYWEENPDIEFIKMGLDSEDHFDNLSIDNFITSLKPIFTSMPEDIDQSWKGVVFGGEFILGDLFESANSFKLAGDRLIEIGLENYEERDLFQPAMYSYRHALELYIKSIIGEEKNHNLKNLLDKLVVKIEKELSLSLPTWLHNLISSFDSVDPESTAFRYGQTIPVDELYADMRHIKSLMGWTMQVFTKIKSKHDLF</sequence>
<evidence type="ECO:0000313" key="1">
    <source>
        <dbReference type="EMBL" id="MUV04604.1"/>
    </source>
</evidence>
<protein>
    <submittedName>
        <fullName evidence="1">Uncharacterized protein</fullName>
    </submittedName>
</protein>
<evidence type="ECO:0000313" key="2">
    <source>
        <dbReference type="Proteomes" id="UP000433945"/>
    </source>
</evidence>
<organism evidence="1 2">
    <name type="scientific">Flavobacterium rakeshii</name>
    <dbReference type="NCBI Taxonomy" id="1038845"/>
    <lineage>
        <taxon>Bacteria</taxon>
        <taxon>Pseudomonadati</taxon>
        <taxon>Bacteroidota</taxon>
        <taxon>Flavobacteriia</taxon>
        <taxon>Flavobacteriales</taxon>
        <taxon>Flavobacteriaceae</taxon>
        <taxon>Flavobacterium</taxon>
    </lineage>
</organism>
<gene>
    <name evidence="1" type="ORF">GN157_12880</name>
</gene>
<comment type="caution">
    <text evidence="1">The sequence shown here is derived from an EMBL/GenBank/DDBJ whole genome shotgun (WGS) entry which is preliminary data.</text>
</comment>